<dbReference type="Pfam" id="PF13508">
    <property type="entry name" value="Acetyltransf_7"/>
    <property type="match status" value="1"/>
</dbReference>
<dbReference type="InterPro" id="IPR016181">
    <property type="entry name" value="Acyl_CoA_acyltransferase"/>
</dbReference>
<gene>
    <name evidence="2" type="ORF">R4Y45_06675</name>
</gene>
<proteinExistence type="predicted"/>
<comment type="caution">
    <text evidence="2">The sequence shown here is derived from an EMBL/GenBank/DDBJ whole genome shotgun (WGS) entry which is preliminary data.</text>
</comment>
<reference evidence="2 3" key="1">
    <citation type="submission" date="2023-10" db="EMBL/GenBank/DDBJ databases">
        <title>Holzapfeliella saturejae sp. nov. isolated from Satureja montana flowers.</title>
        <authorList>
            <person name="Alcantara C."/>
            <person name="Zuniga M."/>
            <person name="Landete J.M."/>
            <person name="Monedero V."/>
        </authorList>
    </citation>
    <scope>NUCLEOTIDE SEQUENCE [LARGE SCALE GENOMIC DNA]</scope>
    <source>
        <strain evidence="2 3">He02</strain>
    </source>
</reference>
<evidence type="ECO:0000313" key="2">
    <source>
        <dbReference type="EMBL" id="MEJ6348900.1"/>
    </source>
</evidence>
<keyword evidence="3" id="KW-1185">Reference proteome</keyword>
<dbReference type="InterPro" id="IPR000182">
    <property type="entry name" value="GNAT_dom"/>
</dbReference>
<accession>A0ABU8SIN9</accession>
<dbReference type="EMBL" id="JAWMWG010000004">
    <property type="protein sequence ID" value="MEJ6348900.1"/>
    <property type="molecule type" value="Genomic_DNA"/>
</dbReference>
<dbReference type="Proteomes" id="UP001377804">
    <property type="component" value="Unassembled WGS sequence"/>
</dbReference>
<dbReference type="CDD" id="cd04301">
    <property type="entry name" value="NAT_SF"/>
    <property type="match status" value="1"/>
</dbReference>
<dbReference type="SUPFAM" id="SSF55729">
    <property type="entry name" value="Acyl-CoA N-acyltransferases (Nat)"/>
    <property type="match status" value="1"/>
</dbReference>
<feature type="domain" description="N-acetyltransferase" evidence="1">
    <location>
        <begin position="1"/>
        <end position="139"/>
    </location>
</feature>
<protein>
    <submittedName>
        <fullName evidence="2">GNAT family N-acetyltransferase</fullName>
    </submittedName>
</protein>
<sequence length="170" mass="19868">MVKDLYLTAFPEHERLAFSFILDRAKLDQNHLVAIEDDGQFIGLVYYTISGKNLLISYLAMDPSTRSKGYGTRVLEQFKEKYQDKTIFLEIEEVIENADNYTQRVKRQSFYERNGFTKSNIYMKTKIEGNGLEIMTTQPITFADYKDAVTTYLGQDNMSEWNSYFEAVIR</sequence>
<dbReference type="PROSITE" id="PS51186">
    <property type="entry name" value="GNAT"/>
    <property type="match status" value="1"/>
</dbReference>
<evidence type="ECO:0000313" key="3">
    <source>
        <dbReference type="Proteomes" id="UP001377804"/>
    </source>
</evidence>
<dbReference type="RefSeq" id="WP_339970425.1">
    <property type="nucleotide sequence ID" value="NZ_JAWMWG010000004.1"/>
</dbReference>
<organism evidence="2 3">
    <name type="scientific">Holzapfeliella saturejae</name>
    <dbReference type="NCBI Taxonomy" id="3082953"/>
    <lineage>
        <taxon>Bacteria</taxon>
        <taxon>Bacillati</taxon>
        <taxon>Bacillota</taxon>
        <taxon>Bacilli</taxon>
        <taxon>Lactobacillales</taxon>
        <taxon>Lactobacillaceae</taxon>
        <taxon>Holzapfeliella</taxon>
    </lineage>
</organism>
<evidence type="ECO:0000259" key="1">
    <source>
        <dbReference type="PROSITE" id="PS51186"/>
    </source>
</evidence>
<name>A0ABU8SIN9_9LACO</name>
<dbReference type="Gene3D" id="3.40.630.30">
    <property type="match status" value="1"/>
</dbReference>